<feature type="compositionally biased region" description="Low complexity" evidence="1">
    <location>
        <begin position="270"/>
        <end position="305"/>
    </location>
</feature>
<feature type="region of interest" description="Disordered" evidence="1">
    <location>
        <begin position="1"/>
        <end position="137"/>
    </location>
</feature>
<dbReference type="HOGENOM" id="CLU_068316_0_0_1"/>
<feature type="compositionally biased region" description="Basic and acidic residues" evidence="1">
    <location>
        <begin position="258"/>
        <end position="269"/>
    </location>
</feature>
<feature type="compositionally biased region" description="Low complexity" evidence="1">
    <location>
        <begin position="43"/>
        <end position="55"/>
    </location>
</feature>
<evidence type="ECO:0000313" key="2">
    <source>
        <dbReference type="EMBL" id="CCE31898.1"/>
    </source>
</evidence>
<feature type="compositionally biased region" description="Low complexity" evidence="1">
    <location>
        <begin position="126"/>
        <end position="137"/>
    </location>
</feature>
<dbReference type="OrthoDB" id="5366332at2759"/>
<dbReference type="EMBL" id="CAGA01000035">
    <property type="protein sequence ID" value="CCE31898.1"/>
    <property type="molecule type" value="Genomic_DNA"/>
</dbReference>
<name>M1WCZ3_CLAP2</name>
<dbReference type="VEuPathDB" id="FungiDB:CPUR_05754"/>
<dbReference type="AlphaFoldDB" id="M1WCZ3"/>
<evidence type="ECO:0000313" key="3">
    <source>
        <dbReference type="Proteomes" id="UP000016801"/>
    </source>
</evidence>
<reference evidence="2 3" key="1">
    <citation type="journal article" date="2013" name="PLoS Genet.">
        <title>Plant-symbiotic fungi as chemical engineers: Multi-genome analysis of the Clavicipitaceae reveals dynamics of alkaloid loci.</title>
        <authorList>
            <person name="Schardl C.L."/>
            <person name="Young C.A."/>
            <person name="Hesse U."/>
            <person name="Amyotte S.G."/>
            <person name="Andreeva K."/>
            <person name="Calie P.J."/>
            <person name="Fleetwood D.J."/>
            <person name="Haws D.C."/>
            <person name="Moore N."/>
            <person name="Oeser B."/>
            <person name="Panaccione D.G."/>
            <person name="Schweri K.K."/>
            <person name="Voisey C.R."/>
            <person name="Farman M.L."/>
            <person name="Jaromczyk J.W."/>
            <person name="Roe B.A."/>
            <person name="O'Sullivan D.M."/>
            <person name="Scott B."/>
            <person name="Tudzynski P."/>
            <person name="An Z."/>
            <person name="Arnaoudova E.G."/>
            <person name="Bullock C.T."/>
            <person name="Charlton N.D."/>
            <person name="Chen L."/>
            <person name="Cox M."/>
            <person name="Dinkins R.D."/>
            <person name="Florea S."/>
            <person name="Glenn A.E."/>
            <person name="Gordon A."/>
            <person name="Gueldener U."/>
            <person name="Harris D.R."/>
            <person name="Hollin W."/>
            <person name="Jaromczyk J."/>
            <person name="Johnson R.D."/>
            <person name="Khan A.K."/>
            <person name="Leistner E."/>
            <person name="Leuchtmann A."/>
            <person name="Li C."/>
            <person name="Liu J."/>
            <person name="Liu J."/>
            <person name="Liu M."/>
            <person name="Mace W."/>
            <person name="Machado C."/>
            <person name="Nagabhyru P."/>
            <person name="Pan J."/>
            <person name="Schmid J."/>
            <person name="Sugawara K."/>
            <person name="Steiner U."/>
            <person name="Takach J.E."/>
            <person name="Tanaka E."/>
            <person name="Webb J.S."/>
            <person name="Wilson E.V."/>
            <person name="Wiseman J.L."/>
            <person name="Yoshida R."/>
            <person name="Zeng Z."/>
        </authorList>
    </citation>
    <scope>NUCLEOTIDE SEQUENCE [LARGE SCALE GENOMIC DNA]</scope>
    <source>
        <strain evidence="2 3">20.1</strain>
    </source>
</reference>
<protein>
    <submittedName>
        <fullName evidence="2">Uncharacterized protein</fullName>
    </submittedName>
</protein>
<dbReference type="eggNOG" id="ENOG502T27G">
    <property type="taxonomic scope" value="Eukaryota"/>
</dbReference>
<feature type="region of interest" description="Disordered" evidence="1">
    <location>
        <begin position="157"/>
        <end position="204"/>
    </location>
</feature>
<feature type="region of interest" description="Disordered" evidence="1">
    <location>
        <begin position="258"/>
        <end position="325"/>
    </location>
</feature>
<gene>
    <name evidence="2" type="ORF">CPUR_05754</name>
</gene>
<dbReference type="Proteomes" id="UP000016801">
    <property type="component" value="Unassembled WGS sequence"/>
</dbReference>
<sequence>MDARHSFALSDTTTRYHSFHDIELQEPPSPRRSRSRHGGGAEGRAAAALAACHRGTTPPASAARNDARTKPSSGTGTGYERKRQDSGYAAQACMTRAPRTRPSTRRSAKSYPQPTPSSLPLHARTASAGAQSAHASSSPGYFYFPAPQLIDFAADAQEAEQEDQQLQENHHHHHHSESHAESHLPRGDQQVPLSPPPATTHYWTSDSTRRLEYAAIDAASRGVKGWIRRHLVPECFAGRHVGFEDDSGSVRRYRLDLDEQDQGRPEKQQGRQQSQSRSQSRSQNRSQHQSQHQSQSQSQRQSPSRGQEERKRGWSFFSLRKSRTV</sequence>
<feature type="compositionally biased region" description="Basic residues" evidence="1">
    <location>
        <begin position="98"/>
        <end position="108"/>
    </location>
</feature>
<comment type="caution">
    <text evidence="2">The sequence shown here is derived from an EMBL/GenBank/DDBJ whole genome shotgun (WGS) entry which is preliminary data.</text>
</comment>
<keyword evidence="3" id="KW-1185">Reference proteome</keyword>
<accession>M1WCZ3</accession>
<dbReference type="PhylomeDB" id="M1WCZ3"/>
<proteinExistence type="predicted"/>
<evidence type="ECO:0000256" key="1">
    <source>
        <dbReference type="SAM" id="MobiDB-lite"/>
    </source>
</evidence>
<organism evidence="2 3">
    <name type="scientific">Claviceps purpurea (strain 20.1)</name>
    <name type="common">Ergot fungus</name>
    <name type="synonym">Sphacelia segetum</name>
    <dbReference type="NCBI Taxonomy" id="1111077"/>
    <lineage>
        <taxon>Eukaryota</taxon>
        <taxon>Fungi</taxon>
        <taxon>Dikarya</taxon>
        <taxon>Ascomycota</taxon>
        <taxon>Pezizomycotina</taxon>
        <taxon>Sordariomycetes</taxon>
        <taxon>Hypocreomycetidae</taxon>
        <taxon>Hypocreales</taxon>
        <taxon>Clavicipitaceae</taxon>
        <taxon>Claviceps</taxon>
    </lineage>
</organism>
<feature type="compositionally biased region" description="Basic and acidic residues" evidence="1">
    <location>
        <begin position="177"/>
        <end position="186"/>
    </location>
</feature>